<name>A0ABN9W805_9DINO</name>
<organism evidence="2 3">
    <name type="scientific">Prorocentrum cordatum</name>
    <dbReference type="NCBI Taxonomy" id="2364126"/>
    <lineage>
        <taxon>Eukaryota</taxon>
        <taxon>Sar</taxon>
        <taxon>Alveolata</taxon>
        <taxon>Dinophyceae</taxon>
        <taxon>Prorocentrales</taxon>
        <taxon>Prorocentraceae</taxon>
        <taxon>Prorocentrum</taxon>
    </lineage>
</organism>
<keyword evidence="1" id="KW-0175">Coiled coil</keyword>
<evidence type="ECO:0000313" key="3">
    <source>
        <dbReference type="Proteomes" id="UP001189429"/>
    </source>
</evidence>
<keyword evidence="3" id="KW-1185">Reference proteome</keyword>
<reference evidence="2" key="1">
    <citation type="submission" date="2023-10" db="EMBL/GenBank/DDBJ databases">
        <authorList>
            <person name="Chen Y."/>
            <person name="Shah S."/>
            <person name="Dougan E. K."/>
            <person name="Thang M."/>
            <person name="Chan C."/>
        </authorList>
    </citation>
    <scope>NUCLEOTIDE SEQUENCE [LARGE SCALE GENOMIC DNA]</scope>
</reference>
<dbReference type="Proteomes" id="UP001189429">
    <property type="component" value="Unassembled WGS sequence"/>
</dbReference>
<protein>
    <submittedName>
        <fullName evidence="2">Uncharacterized protein</fullName>
    </submittedName>
</protein>
<proteinExistence type="predicted"/>
<gene>
    <name evidence="2" type="ORF">PCOR1329_LOCUS64880</name>
</gene>
<comment type="caution">
    <text evidence="2">The sequence shown here is derived from an EMBL/GenBank/DDBJ whole genome shotgun (WGS) entry which is preliminary data.</text>
</comment>
<evidence type="ECO:0000313" key="2">
    <source>
        <dbReference type="EMBL" id="CAK0882320.1"/>
    </source>
</evidence>
<accession>A0ABN9W805</accession>
<dbReference type="EMBL" id="CAUYUJ010018283">
    <property type="protein sequence ID" value="CAK0882320.1"/>
    <property type="molecule type" value="Genomic_DNA"/>
</dbReference>
<sequence length="827" mass="89740">MPRLRQALLFQGLEGAASKARDEATGAKFTEPPKPKSITALQGQHKKLEGQHQKALAKVLELEEQRAKLDKHISDAKESVAELKVKLENADAEIESRHAAGVLGDGFKGLAKVLEQFKATAVDSQAVLQDLTQLQDAVKKEQETLDAAAAPEAPAGDSLAAAAGMATRATLTAQAEAGLQGEGPAQRPAADTTFVQETRVREGGREGVQRWRRKRGIDFDLAAGLSTGEGPQAVSGEVGIGVRQQFAVAALATKCMQPHRVLSRVVNLGDRLAIDLASVYLRDGEDMSEANGVATWAASAGGFALHAGAATCRAGALTEPDFAVIADELRPFVFNHGPVLEAPTWPRSPVLLEAAMEEWLQRAKDYLLPLFDLHGDEANKFSSRAVGVRFVKAPLADATRCRWAQFSSRATRAWGGLVSLTQRADLLAARGADPHSLHSLRGRLVATRIPVCDGSEAPLGRCELAIAATSGGAAIERARARQQASQRNDAAAACKQWQAALVSVDDDDLAPPVNGDEAVEHCLKEWPPLWLDTRRRGGLEEDAGWGASELLPNLEVDDLRFLLKRCGRWAGLGWDQLHPRRLLLVAEPFLRGLIEVRASRGDTPAAYLEWLSVIVFRTEPDGGRRLIAPTCLQLRLWPALRGPIVRTWGAQHREAWYIGGELNTCERAGWAHQTFAALGLHWHCAGRPTHALREQRAWDWMRYLVDGTFSREATACLEKLNEHNLGFDRERSQLAGSLKAIRALFDVDTYDNDSYWLDLKDQKRRDNRKGLALAGAVALAAVPCLVARSRAPAGAHGEPARAAPVRALFVSVAEAPWPPRDLAAAGH</sequence>
<evidence type="ECO:0000256" key="1">
    <source>
        <dbReference type="SAM" id="Coils"/>
    </source>
</evidence>
<feature type="coiled-coil region" evidence="1">
    <location>
        <begin position="38"/>
        <end position="93"/>
    </location>
</feature>